<reference evidence="1 2" key="1">
    <citation type="submission" date="2024-06" db="EMBL/GenBank/DDBJ databases">
        <title>Genomic Encyclopedia of Type Strains, Phase IV (KMG-IV): sequencing the most valuable type-strain genomes for metagenomic binning, comparative biology and taxonomic classification.</title>
        <authorList>
            <person name="Goeker M."/>
        </authorList>
    </citation>
    <scope>NUCLEOTIDE SEQUENCE [LARGE SCALE GENOMIC DNA]</scope>
    <source>
        <strain evidence="1 2">DSM 15349</strain>
    </source>
</reference>
<dbReference type="Pfam" id="PF09148">
    <property type="entry name" value="DUF1934"/>
    <property type="match status" value="1"/>
</dbReference>
<dbReference type="SUPFAM" id="SSF50814">
    <property type="entry name" value="Lipocalins"/>
    <property type="match status" value="1"/>
</dbReference>
<gene>
    <name evidence="1" type="ORF">ABID27_000657</name>
</gene>
<evidence type="ECO:0000313" key="1">
    <source>
        <dbReference type="EMBL" id="MET3644035.1"/>
    </source>
</evidence>
<dbReference type="InterPro" id="IPR015231">
    <property type="entry name" value="DUF1934"/>
</dbReference>
<dbReference type="Gene3D" id="2.40.128.20">
    <property type="match status" value="1"/>
</dbReference>
<comment type="caution">
    <text evidence="1">The sequence shown here is derived from an EMBL/GenBank/DDBJ whole genome shotgun (WGS) entry which is preliminary data.</text>
</comment>
<dbReference type="EMBL" id="JBEPMK010000002">
    <property type="protein sequence ID" value="MET3644035.1"/>
    <property type="molecule type" value="Genomic_DNA"/>
</dbReference>
<name>A0ABV2JJE7_9STRE</name>
<dbReference type="Proteomes" id="UP001549055">
    <property type="component" value="Unassembled WGS sequence"/>
</dbReference>
<dbReference type="RefSeq" id="WP_253363719.1">
    <property type="nucleotide sequence ID" value="NZ_JALJXU010000002.1"/>
</dbReference>
<sequence length="129" mass="15218">MQIRLKNEIKLDDQLEVIDQIYDVEVTEKNNQHYLVFTNEENEKVIIKAGDKELVMTRFSTPKSLMRFVLEEEAIVVIPTPMGLQHFVTDTYAYSLHRENQAIQLQYDLKALGSDQIFASYKMDIQWFE</sequence>
<evidence type="ECO:0000313" key="2">
    <source>
        <dbReference type="Proteomes" id="UP001549055"/>
    </source>
</evidence>
<proteinExistence type="predicted"/>
<dbReference type="InterPro" id="IPR012674">
    <property type="entry name" value="Calycin"/>
</dbReference>
<accession>A0ABV2JJE7</accession>
<keyword evidence="2" id="KW-1185">Reference proteome</keyword>
<organism evidence="1 2">
    <name type="scientific">Streptococcus gallinaceus</name>
    <dbReference type="NCBI Taxonomy" id="165758"/>
    <lineage>
        <taxon>Bacteria</taxon>
        <taxon>Bacillati</taxon>
        <taxon>Bacillota</taxon>
        <taxon>Bacilli</taxon>
        <taxon>Lactobacillales</taxon>
        <taxon>Streptococcaceae</taxon>
        <taxon>Streptococcus</taxon>
    </lineage>
</organism>
<protein>
    <submittedName>
        <fullName evidence="1">Uncharacterized beta-barrel protein YwiB (DUF1934 family)</fullName>
    </submittedName>
</protein>